<feature type="region of interest" description="Disordered" evidence="1">
    <location>
        <begin position="165"/>
        <end position="185"/>
    </location>
</feature>
<protein>
    <submittedName>
        <fullName evidence="2">Uncharacterized protein</fullName>
    </submittedName>
</protein>
<dbReference type="RefSeq" id="XP_009839275.1">
    <property type="nucleotide sequence ID" value="XM_009840973.1"/>
</dbReference>
<dbReference type="EMBL" id="KI913161">
    <property type="protein sequence ID" value="ETV71339.1"/>
    <property type="molecule type" value="Genomic_DNA"/>
</dbReference>
<dbReference type="EMBL" id="KI913161">
    <property type="protein sequence ID" value="ETV71336.1"/>
    <property type="molecule type" value="Genomic_DNA"/>
</dbReference>
<dbReference type="EMBL" id="KI913161">
    <property type="protein sequence ID" value="ETV71338.1"/>
    <property type="molecule type" value="Genomic_DNA"/>
</dbReference>
<proteinExistence type="predicted"/>
<accession>W4FX10</accession>
<feature type="compositionally biased region" description="Basic residues" evidence="1">
    <location>
        <begin position="52"/>
        <end position="73"/>
    </location>
</feature>
<dbReference type="RefSeq" id="XP_009839279.1">
    <property type="nucleotide sequence ID" value="XM_009840977.1"/>
</dbReference>
<reference evidence="2" key="1">
    <citation type="submission" date="2013-12" db="EMBL/GenBank/DDBJ databases">
        <title>The Genome Sequence of Aphanomyces astaci APO3.</title>
        <authorList>
            <consortium name="The Broad Institute Genomics Platform"/>
            <person name="Russ C."/>
            <person name="Tyler B."/>
            <person name="van West P."/>
            <person name="Dieguez-Uribeondo J."/>
            <person name="Young S.K."/>
            <person name="Zeng Q."/>
            <person name="Gargeya S."/>
            <person name="Fitzgerald M."/>
            <person name="Abouelleil A."/>
            <person name="Alvarado L."/>
            <person name="Chapman S.B."/>
            <person name="Gainer-Dewar J."/>
            <person name="Goldberg J."/>
            <person name="Griggs A."/>
            <person name="Gujja S."/>
            <person name="Hansen M."/>
            <person name="Howarth C."/>
            <person name="Imamovic A."/>
            <person name="Ireland A."/>
            <person name="Larimer J."/>
            <person name="McCowan C."/>
            <person name="Murphy C."/>
            <person name="Pearson M."/>
            <person name="Poon T.W."/>
            <person name="Priest M."/>
            <person name="Roberts A."/>
            <person name="Saif S."/>
            <person name="Shea T."/>
            <person name="Sykes S."/>
            <person name="Wortman J."/>
            <person name="Nusbaum C."/>
            <person name="Birren B."/>
        </authorList>
    </citation>
    <scope>NUCLEOTIDE SEQUENCE [LARGE SCALE GENOMIC DNA]</scope>
    <source>
        <strain evidence="2">APO3</strain>
    </source>
</reference>
<gene>
    <name evidence="2" type="ORF">H257_13462</name>
</gene>
<dbReference type="RefSeq" id="XP_009839278.1">
    <property type="nucleotide sequence ID" value="XM_009840976.1"/>
</dbReference>
<dbReference type="GeneID" id="20815458"/>
<sequence length="185" mass="20591">MTTMAFTDRPRATPFAIVRPFAATMHPTRTSLTTLATSRRLRNGPNIMQMTGHRRNTRTRCRARHPHHRHRLPKCNGLAKNTRQKGGQDADISPLDIDPSITWDSIGGLEVAHPRAPGNGPAAAAVPRILRQVCTHGRPRACCFTVARRSRQLDQQPAHHVLHVQGRRLSEQMGRRSPAPAPRAV</sequence>
<dbReference type="RefSeq" id="XP_009839277.1">
    <property type="nucleotide sequence ID" value="XM_009840975.1"/>
</dbReference>
<dbReference type="RefSeq" id="XP_009839276.1">
    <property type="nucleotide sequence ID" value="XM_009840974.1"/>
</dbReference>
<evidence type="ECO:0000256" key="1">
    <source>
        <dbReference type="SAM" id="MobiDB-lite"/>
    </source>
</evidence>
<feature type="region of interest" description="Disordered" evidence="1">
    <location>
        <begin position="46"/>
        <end position="95"/>
    </location>
</feature>
<dbReference type="VEuPathDB" id="FungiDB:H257_13462"/>
<dbReference type="EMBL" id="KI913161">
    <property type="protein sequence ID" value="ETV71335.1"/>
    <property type="molecule type" value="Genomic_DNA"/>
</dbReference>
<dbReference type="AlphaFoldDB" id="W4FX10"/>
<evidence type="ECO:0000313" key="2">
    <source>
        <dbReference type="EMBL" id="ETV71339.1"/>
    </source>
</evidence>
<dbReference type="EMBL" id="KI913161">
    <property type="protein sequence ID" value="ETV71337.1"/>
    <property type="molecule type" value="Genomic_DNA"/>
</dbReference>
<name>W4FX10_APHAT</name>
<organism evidence="2">
    <name type="scientific">Aphanomyces astaci</name>
    <name type="common">Crayfish plague agent</name>
    <dbReference type="NCBI Taxonomy" id="112090"/>
    <lineage>
        <taxon>Eukaryota</taxon>
        <taxon>Sar</taxon>
        <taxon>Stramenopiles</taxon>
        <taxon>Oomycota</taxon>
        <taxon>Saprolegniomycetes</taxon>
        <taxon>Saprolegniales</taxon>
        <taxon>Verrucalvaceae</taxon>
        <taxon>Aphanomyces</taxon>
    </lineage>
</organism>